<organism evidence="3 4">
    <name type="scientific">Lacisediminihabitans changchengi</name>
    <dbReference type="NCBI Taxonomy" id="2787634"/>
    <lineage>
        <taxon>Bacteria</taxon>
        <taxon>Bacillati</taxon>
        <taxon>Actinomycetota</taxon>
        <taxon>Actinomycetes</taxon>
        <taxon>Micrococcales</taxon>
        <taxon>Microbacteriaceae</taxon>
        <taxon>Lacisediminihabitans</taxon>
    </lineage>
</organism>
<name>A0A934SIV5_9MICO</name>
<keyword evidence="4" id="KW-1185">Reference proteome</keyword>
<evidence type="ECO:0000259" key="2">
    <source>
        <dbReference type="Pfam" id="PF13559"/>
    </source>
</evidence>
<evidence type="ECO:0000313" key="3">
    <source>
        <dbReference type="EMBL" id="MBK4346408.1"/>
    </source>
</evidence>
<dbReference type="Pfam" id="PF13559">
    <property type="entry name" value="DUF4129"/>
    <property type="match status" value="1"/>
</dbReference>
<protein>
    <submittedName>
        <fullName evidence="3">DUF4129 domain-containing protein</fullName>
    </submittedName>
</protein>
<keyword evidence="1" id="KW-0812">Transmembrane</keyword>
<dbReference type="RefSeq" id="WP_200554740.1">
    <property type="nucleotide sequence ID" value="NZ_JAEPES010000001.1"/>
</dbReference>
<dbReference type="AlphaFoldDB" id="A0A934SIV5"/>
<comment type="caution">
    <text evidence="3">The sequence shown here is derived from an EMBL/GenBank/DDBJ whole genome shotgun (WGS) entry which is preliminary data.</text>
</comment>
<feature type="transmembrane region" description="Helical" evidence="1">
    <location>
        <begin position="65"/>
        <end position="84"/>
    </location>
</feature>
<dbReference type="InterPro" id="IPR025403">
    <property type="entry name" value="TgpA-like_C"/>
</dbReference>
<dbReference type="EMBL" id="JAEPES010000001">
    <property type="protein sequence ID" value="MBK4346408.1"/>
    <property type="molecule type" value="Genomic_DNA"/>
</dbReference>
<gene>
    <name evidence="3" type="ORF">IV501_02065</name>
</gene>
<evidence type="ECO:0000256" key="1">
    <source>
        <dbReference type="SAM" id="Phobius"/>
    </source>
</evidence>
<accession>A0A934SIV5</accession>
<sequence>MPLDVPLDVPVNPDAGQARDWIIAELTKPEYRAPEPTWFDRLSQGFLDWLGSLKFSVGGAAQGPLLFIVGGVLVAAAVTAYLIFGPPRLGRRSAIVGSLFGQDDSRDAAAMRRAAADAAGREDYTLAIEEQFRAIARALAERTVLTVSPGTTARDFSGRAGASFPSLAGRLATAAETFDAVRYLGRPGTRDGYLELTALDTELRGARPLLAPVGVG</sequence>
<dbReference type="Proteomes" id="UP000636458">
    <property type="component" value="Unassembled WGS sequence"/>
</dbReference>
<feature type="domain" description="Protein-glutamine gamma-glutamyltransferase-like C-terminal" evidence="2">
    <location>
        <begin position="132"/>
        <end position="199"/>
    </location>
</feature>
<reference evidence="3" key="1">
    <citation type="submission" date="2021-01" db="EMBL/GenBank/DDBJ databases">
        <title>Lacisediminihabitans sp. nov. strain G11-30, isolated from Antarctic Soil.</title>
        <authorList>
            <person name="Li J."/>
        </authorList>
    </citation>
    <scope>NUCLEOTIDE SEQUENCE</scope>
    <source>
        <strain evidence="3">G11-30</strain>
    </source>
</reference>
<keyword evidence="1" id="KW-0472">Membrane</keyword>
<proteinExistence type="predicted"/>
<evidence type="ECO:0000313" key="4">
    <source>
        <dbReference type="Proteomes" id="UP000636458"/>
    </source>
</evidence>
<keyword evidence="1" id="KW-1133">Transmembrane helix</keyword>